<feature type="binding site" evidence="12">
    <location>
        <position position="369"/>
    </location>
    <ligand>
        <name>Fe cation</name>
        <dbReference type="ChEBI" id="CHEBI:24875"/>
    </ligand>
</feature>
<dbReference type="OrthoDB" id="1689029at2759"/>
<dbReference type="EMBL" id="JAGMWT010000008">
    <property type="protein sequence ID" value="KAH7124134.1"/>
    <property type="molecule type" value="Genomic_DNA"/>
</dbReference>
<dbReference type="FunFam" id="2.60.120.10:FF:000034">
    <property type="entry name" value="Homogentisate 1,2-dioxygenase"/>
    <property type="match status" value="1"/>
</dbReference>
<feature type="active site" description="Proton acceptor" evidence="11">
    <location>
        <position position="326"/>
    </location>
</feature>
<dbReference type="AlphaFoldDB" id="A0A9P9DQV3"/>
<feature type="binding site" evidence="12">
    <location>
        <position position="375"/>
    </location>
    <ligand>
        <name>Fe cation</name>
        <dbReference type="ChEBI" id="CHEBI:24875"/>
    </ligand>
</feature>
<feature type="region of interest" description="Disordered" evidence="13">
    <location>
        <begin position="545"/>
        <end position="612"/>
    </location>
</feature>
<dbReference type="GO" id="GO:0006559">
    <property type="term" value="P:L-phenylalanine catabolic process"/>
    <property type="evidence" value="ECO:0007669"/>
    <property type="project" value="UniProtKB-KW"/>
</dbReference>
<feature type="binding site" evidence="12">
    <location>
        <position position="405"/>
    </location>
    <ligand>
        <name>homogentisate</name>
        <dbReference type="ChEBI" id="CHEBI:16169"/>
    </ligand>
</feature>
<evidence type="ECO:0000256" key="5">
    <source>
        <dbReference type="ARBA" id="ARBA00022723"/>
    </source>
</evidence>
<dbReference type="InterPro" id="IPR014710">
    <property type="entry name" value="RmlC-like_jellyroll"/>
</dbReference>
<keyword evidence="17" id="KW-1185">Reference proteome</keyword>
<accession>A0A9P9DQV3</accession>
<evidence type="ECO:0000256" key="11">
    <source>
        <dbReference type="PIRSR" id="PIRSR605708-1"/>
    </source>
</evidence>
<evidence type="ECO:0000256" key="3">
    <source>
        <dbReference type="ARBA" id="ARBA00007757"/>
    </source>
</evidence>
<evidence type="ECO:0000259" key="14">
    <source>
        <dbReference type="Pfam" id="PF04209"/>
    </source>
</evidence>
<keyword evidence="7" id="KW-0223">Dioxygenase</keyword>
<dbReference type="PANTHER" id="PTHR11056:SF5">
    <property type="entry name" value="HOMOGENTISATE 1,2-DIOXYGENASE"/>
    <property type="match status" value="1"/>
</dbReference>
<keyword evidence="8" id="KW-0560">Oxidoreductase</keyword>
<feature type="domain" description="Homogentisate 1,2-dioxygenase N-terminal" evidence="15">
    <location>
        <begin position="35"/>
        <end position="313"/>
    </location>
</feature>
<dbReference type="SUPFAM" id="SSF51182">
    <property type="entry name" value="RmlC-like cupins"/>
    <property type="match status" value="1"/>
</dbReference>
<feature type="compositionally biased region" description="Low complexity" evidence="13">
    <location>
        <begin position="596"/>
        <end position="612"/>
    </location>
</feature>
<dbReference type="InterPro" id="IPR046452">
    <property type="entry name" value="HgmA_N"/>
</dbReference>
<feature type="binding site" evidence="12">
    <location>
        <position position="405"/>
    </location>
    <ligand>
        <name>Fe cation</name>
        <dbReference type="ChEBI" id="CHEBI:24875"/>
    </ligand>
</feature>
<dbReference type="InterPro" id="IPR046451">
    <property type="entry name" value="HgmA_C"/>
</dbReference>
<dbReference type="Gene3D" id="2.60.120.10">
    <property type="entry name" value="Jelly Rolls"/>
    <property type="match status" value="1"/>
</dbReference>
<dbReference type="EC" id="1.13.11.5" evidence="4"/>
<evidence type="ECO:0000256" key="8">
    <source>
        <dbReference type="ARBA" id="ARBA00023002"/>
    </source>
</evidence>
<comment type="cofactor">
    <cofactor evidence="1 12">
        <name>Fe cation</name>
        <dbReference type="ChEBI" id="CHEBI:24875"/>
    </cofactor>
</comment>
<feature type="domain" description="Homogentisate 1,2-dioxygenase C-terminal" evidence="14">
    <location>
        <begin position="315"/>
        <end position="471"/>
    </location>
</feature>
<organism evidence="16 17">
    <name type="scientific">Dendryphion nanum</name>
    <dbReference type="NCBI Taxonomy" id="256645"/>
    <lineage>
        <taxon>Eukaryota</taxon>
        <taxon>Fungi</taxon>
        <taxon>Dikarya</taxon>
        <taxon>Ascomycota</taxon>
        <taxon>Pezizomycotina</taxon>
        <taxon>Dothideomycetes</taxon>
        <taxon>Pleosporomycetidae</taxon>
        <taxon>Pleosporales</taxon>
        <taxon>Torulaceae</taxon>
        <taxon>Dendryphion</taxon>
    </lineage>
</organism>
<protein>
    <recommendedName>
        <fullName evidence="4">homogentisate 1,2-dioxygenase</fullName>
        <ecNumber evidence="4">1.13.11.5</ecNumber>
    </recommendedName>
</protein>
<dbReference type="InterPro" id="IPR005708">
    <property type="entry name" value="Homogentis_dOase"/>
</dbReference>
<keyword evidence="5 12" id="KW-0479">Metal-binding</keyword>
<evidence type="ECO:0000256" key="10">
    <source>
        <dbReference type="ARBA" id="ARBA00023232"/>
    </source>
</evidence>
<evidence type="ECO:0000259" key="15">
    <source>
        <dbReference type="Pfam" id="PF20510"/>
    </source>
</evidence>
<keyword evidence="10" id="KW-0585">Phenylalanine catabolism</keyword>
<reference evidence="16" key="1">
    <citation type="journal article" date="2021" name="Nat. Commun.">
        <title>Genetic determinants of endophytism in the Arabidopsis root mycobiome.</title>
        <authorList>
            <person name="Mesny F."/>
            <person name="Miyauchi S."/>
            <person name="Thiergart T."/>
            <person name="Pickel B."/>
            <person name="Atanasova L."/>
            <person name="Karlsson M."/>
            <person name="Huettel B."/>
            <person name="Barry K.W."/>
            <person name="Haridas S."/>
            <person name="Chen C."/>
            <person name="Bauer D."/>
            <person name="Andreopoulos W."/>
            <person name="Pangilinan J."/>
            <person name="LaButti K."/>
            <person name="Riley R."/>
            <person name="Lipzen A."/>
            <person name="Clum A."/>
            <person name="Drula E."/>
            <person name="Henrissat B."/>
            <person name="Kohler A."/>
            <person name="Grigoriev I.V."/>
            <person name="Martin F.M."/>
            <person name="Hacquard S."/>
        </authorList>
    </citation>
    <scope>NUCLEOTIDE SEQUENCE</scope>
    <source>
        <strain evidence="16">MPI-CAGE-CH-0243</strain>
    </source>
</reference>
<sequence length="691" mass="75566">MPQFKDRTLVTDPQKVFHWTDLQRLKPTRANDPYEYQAGWNNRHSSEVIPGTLPSGQNNPQENRFGLYTEGITYSAFAAPRRDNYSTYMYRARPAAAHGGYLPVNSKSNIENCFLSINPKVATLPEQAEWHPFPLPKDDEKIDFADGLHTLAGSGDPNIREGIAIYVYLINASMEQRAFCNTDGDFLICAQQGNLDIKTEMGMIFLQPGEICVIQRGIRFSLNLAPDTKAARGYITEVWGSMWELPDLGPLGGHGLANPRDFLYPVAAIDDDLHVPYHIINKTNGQLITIQQNHSPYDLVAWHGNVVPYKYDLTKFSSQNSTSIDHTDPSIFCVLTAKSRDPVTPLADFLWFGPRWDVATNTFRLPYFHRNSASEFLACIYGQGLGRSDEFLPGGGSFEGCHTPHGGFHEGYQQGMRIHEGQPEKILTDQLTIMIESSRLFLFTEYARVGCGTISTQGTDYKVWDALPDKFSANATAKKLLARVKADKIAEKKRLAPYYFGGFSHGANTSETEGVHSEELAPYLNGTAEPNGQTNGVSKEEHPIAPIPEVTNGTTPEAATEVSKGTVEAAPPAPEVSEETVEVATPAPEVSEETVEVATPTPEVTNGTTTESTNGAVQNLVQEVSNAAPVEAAKSAIDEVTQAVSDVTIQATPEEATKAIPEDITKVLPESITKPTTEEAPKASTEGANGS</sequence>
<keyword evidence="6" id="KW-0828">Tyrosine catabolism</keyword>
<evidence type="ECO:0000256" key="6">
    <source>
        <dbReference type="ARBA" id="ARBA00022878"/>
    </source>
</evidence>
<evidence type="ECO:0000256" key="13">
    <source>
        <dbReference type="SAM" id="MobiDB-lite"/>
    </source>
</evidence>
<evidence type="ECO:0000256" key="12">
    <source>
        <dbReference type="PIRSR" id="PIRSR605708-2"/>
    </source>
</evidence>
<dbReference type="PANTHER" id="PTHR11056">
    <property type="entry name" value="HOMOGENTISATE 1,2-DIOXYGENASE"/>
    <property type="match status" value="1"/>
</dbReference>
<keyword evidence="9 12" id="KW-0408">Iron</keyword>
<evidence type="ECO:0000256" key="7">
    <source>
        <dbReference type="ARBA" id="ARBA00022964"/>
    </source>
</evidence>
<dbReference type="GO" id="GO:0005737">
    <property type="term" value="C:cytoplasm"/>
    <property type="evidence" value="ECO:0007669"/>
    <property type="project" value="TreeGrafter"/>
</dbReference>
<proteinExistence type="inferred from homology"/>
<dbReference type="Pfam" id="PF04209">
    <property type="entry name" value="HgmA_C"/>
    <property type="match status" value="1"/>
</dbReference>
<gene>
    <name evidence="16" type="ORF">B0J11DRAFT_331711</name>
</gene>
<evidence type="ECO:0000256" key="2">
    <source>
        <dbReference type="ARBA" id="ARBA00004704"/>
    </source>
</evidence>
<dbReference type="InterPro" id="IPR011051">
    <property type="entry name" value="RmlC_Cupin_sf"/>
</dbReference>
<feature type="region of interest" description="Disordered" evidence="13">
    <location>
        <begin position="669"/>
        <end position="691"/>
    </location>
</feature>
<comment type="pathway">
    <text evidence="2">Amino-acid degradation; L-phenylalanine degradation; acetoacetate and fumarate from L-phenylalanine: step 4/6.</text>
</comment>
<evidence type="ECO:0000256" key="9">
    <source>
        <dbReference type="ARBA" id="ARBA00023004"/>
    </source>
</evidence>
<evidence type="ECO:0000256" key="1">
    <source>
        <dbReference type="ARBA" id="ARBA00001962"/>
    </source>
</evidence>
<name>A0A9P9DQV3_9PLEO</name>
<dbReference type="Pfam" id="PF20510">
    <property type="entry name" value="HgmA_N"/>
    <property type="match status" value="1"/>
</dbReference>
<comment type="similarity">
    <text evidence="3">Belongs to the homogentisate dioxygenase family.</text>
</comment>
<comment type="caution">
    <text evidence="16">The sequence shown here is derived from an EMBL/GenBank/DDBJ whole genome shotgun (WGS) entry which is preliminary data.</text>
</comment>
<evidence type="ECO:0000313" key="17">
    <source>
        <dbReference type="Proteomes" id="UP000700596"/>
    </source>
</evidence>
<dbReference type="GO" id="GO:0046872">
    <property type="term" value="F:metal ion binding"/>
    <property type="evidence" value="ECO:0007669"/>
    <property type="project" value="UniProtKB-KW"/>
</dbReference>
<dbReference type="Proteomes" id="UP000700596">
    <property type="component" value="Unassembled WGS sequence"/>
</dbReference>
<dbReference type="CDD" id="cd07000">
    <property type="entry name" value="cupin_HGO_N"/>
    <property type="match status" value="1"/>
</dbReference>
<dbReference type="GO" id="GO:0006572">
    <property type="term" value="P:L-tyrosine catabolic process"/>
    <property type="evidence" value="ECO:0007669"/>
    <property type="project" value="UniProtKB-KW"/>
</dbReference>
<evidence type="ECO:0000256" key="4">
    <source>
        <dbReference type="ARBA" id="ARBA00013127"/>
    </source>
</evidence>
<evidence type="ECO:0000313" key="16">
    <source>
        <dbReference type="EMBL" id="KAH7124134.1"/>
    </source>
</evidence>
<dbReference type="GO" id="GO:0004411">
    <property type="term" value="F:homogentisate 1,2-dioxygenase activity"/>
    <property type="evidence" value="ECO:0007669"/>
    <property type="project" value="UniProtKB-EC"/>
</dbReference>